<dbReference type="InterPro" id="IPR052949">
    <property type="entry name" value="PA_immunity-related"/>
</dbReference>
<evidence type="ECO:0000313" key="1">
    <source>
        <dbReference type="EMBL" id="MBM6775176.1"/>
    </source>
</evidence>
<comment type="caution">
    <text evidence="1">The sequence shown here is derived from an EMBL/GenBank/DDBJ whole genome shotgun (WGS) entry which is preliminary data.</text>
</comment>
<gene>
    <name evidence="1" type="ORF">H9X80_06425</name>
</gene>
<dbReference type="Gene3D" id="2.160.20.80">
    <property type="entry name" value="E3 ubiquitin-protein ligase SopA"/>
    <property type="match status" value="1"/>
</dbReference>
<dbReference type="PANTHER" id="PTHR42999">
    <property type="entry name" value="ANTIBIOTIC RESISTANCE PROTEIN MCBG"/>
    <property type="match status" value="1"/>
</dbReference>
<dbReference type="Proteomes" id="UP000712527">
    <property type="component" value="Unassembled WGS sequence"/>
</dbReference>
<dbReference type="Pfam" id="PF00805">
    <property type="entry name" value="Pentapeptide"/>
    <property type="match status" value="2"/>
</dbReference>
<protein>
    <submittedName>
        <fullName evidence="1">Pentapeptide repeat-containing protein</fullName>
    </submittedName>
</protein>
<accession>A0ABS2F2F2</accession>
<reference evidence="1 2" key="1">
    <citation type="journal article" date="2021" name="Sci. Rep.">
        <title>The distribution of antibiotic resistance genes in chicken gut microbiota commensals.</title>
        <authorList>
            <person name="Juricova H."/>
            <person name="Matiasovicova J."/>
            <person name="Kubasova T."/>
            <person name="Cejkova D."/>
            <person name="Rychlik I."/>
        </authorList>
    </citation>
    <scope>NUCLEOTIDE SEQUENCE [LARGE SCALE GENOMIC DNA]</scope>
    <source>
        <strain evidence="1 2">An794</strain>
    </source>
</reference>
<dbReference type="PANTHER" id="PTHR42999:SF1">
    <property type="entry name" value="PENTAPEPTIDE REPEAT-CONTAINING PROTEIN"/>
    <property type="match status" value="1"/>
</dbReference>
<evidence type="ECO:0000313" key="2">
    <source>
        <dbReference type="Proteomes" id="UP000712527"/>
    </source>
</evidence>
<dbReference type="InterPro" id="IPR001646">
    <property type="entry name" value="5peptide_repeat"/>
</dbReference>
<keyword evidence="2" id="KW-1185">Reference proteome</keyword>
<dbReference type="SUPFAM" id="SSF141571">
    <property type="entry name" value="Pentapeptide repeat-like"/>
    <property type="match status" value="1"/>
</dbReference>
<dbReference type="RefSeq" id="WP_204793520.1">
    <property type="nucleotide sequence ID" value="NZ_JACSNQ010000012.1"/>
</dbReference>
<proteinExistence type="predicted"/>
<sequence length="234" mass="24883">MPRAGGPASSGSSRLEGFARVTPNLGQHLGLEGLLDALGTPDARVENTAFAGLELTDASADGTGFENVAFRGCTFDHVDLSGCTFTDVVFSGCRFVGCDMGRSWLNRCDFRGCSAPGLTFLKGRLTGVSVTDSQMGYCDLSEATVDRLVARKSSLAEANVFGTRLRHVTLERCDLTRATFFRASLAGIDLSTCEIAGIRVSSDFHELRGATVSAEQAVQLVGLLGVRVTEDTLW</sequence>
<organism evidence="1 2">
    <name type="scientific">Olsenella profusa</name>
    <dbReference type="NCBI Taxonomy" id="138595"/>
    <lineage>
        <taxon>Bacteria</taxon>
        <taxon>Bacillati</taxon>
        <taxon>Actinomycetota</taxon>
        <taxon>Coriobacteriia</taxon>
        <taxon>Coriobacteriales</taxon>
        <taxon>Atopobiaceae</taxon>
        <taxon>Olsenella</taxon>
    </lineage>
</organism>
<name>A0ABS2F2F2_9ACTN</name>
<dbReference type="EMBL" id="JACSNQ010000012">
    <property type="protein sequence ID" value="MBM6775176.1"/>
    <property type="molecule type" value="Genomic_DNA"/>
</dbReference>